<gene>
    <name evidence="4" type="ORF">GGR46_004108</name>
</gene>
<evidence type="ECO:0000313" key="5">
    <source>
        <dbReference type="Proteomes" id="UP000557392"/>
    </source>
</evidence>
<dbReference type="CDD" id="cd06819">
    <property type="entry name" value="PLPDE_III_LS_D-TA"/>
    <property type="match status" value="1"/>
</dbReference>
<dbReference type="GO" id="GO:0008721">
    <property type="term" value="F:D-serine ammonia-lyase activity"/>
    <property type="evidence" value="ECO:0007669"/>
    <property type="project" value="TreeGrafter"/>
</dbReference>
<keyword evidence="5" id="KW-1185">Reference proteome</keyword>
<evidence type="ECO:0000256" key="1">
    <source>
        <dbReference type="ARBA" id="ARBA00005323"/>
    </source>
</evidence>
<dbReference type="Proteomes" id="UP000557392">
    <property type="component" value="Unassembled WGS sequence"/>
</dbReference>
<dbReference type="InterPro" id="IPR051466">
    <property type="entry name" value="D-amino_acid_metab_enzyme"/>
</dbReference>
<comment type="caution">
    <text evidence="4">The sequence shown here is derived from an EMBL/GenBank/DDBJ whole genome shotgun (WGS) entry which is preliminary data.</text>
</comment>
<dbReference type="Pfam" id="PF01168">
    <property type="entry name" value="Ala_racemase_N"/>
    <property type="match status" value="1"/>
</dbReference>
<proteinExistence type="inferred from homology"/>
<sequence>MSDFPLPRADLPTPALLLDVAAMDRNIAAMADYARSKGLALRPHAKTHKSGEIARRQIAAGAVGICCAKLGEAEALAADGVGDIHLTSPVVTKGGIARLTALAGKIRLSAVADHPDVVRALAGSGVTVFVDVDPGKHRTGVTSPEAAVALARAIVAAGLTLGGVQYYCGSEQHITTFADRHAAIVGKTDYLRTVLAALETAGFAIPVVTGAGTGTFAIDAELGVLTELQVGSYIFLDREYRDCELAGPRFEQALWVDSTVVSANTPGMVTIDAGLKSFATDAGVPVPMSGTARYAFMGDEQGALIGEDLPGLAERATLVPPHCDPTVNLYDRYHLVDGDTVTGSWPVTARGRST</sequence>
<dbReference type="SUPFAM" id="SSF51419">
    <property type="entry name" value="PLP-binding barrel"/>
    <property type="match status" value="1"/>
</dbReference>
<reference evidence="4 5" key="1">
    <citation type="submission" date="2020-08" db="EMBL/GenBank/DDBJ databases">
        <title>Genomic Encyclopedia of Type Strains, Phase IV (KMG-IV): sequencing the most valuable type-strain genomes for metagenomic binning, comparative biology and taxonomic classification.</title>
        <authorList>
            <person name="Goeker M."/>
        </authorList>
    </citation>
    <scope>NUCLEOTIDE SEQUENCE [LARGE SCALE GENOMIC DNA]</scope>
    <source>
        <strain evidence="4 5">DSM 101806</strain>
    </source>
</reference>
<feature type="domain" description="D-serine dehydratase-like" evidence="3">
    <location>
        <begin position="253"/>
        <end position="337"/>
    </location>
</feature>
<protein>
    <submittedName>
        <fullName evidence="4">D-serine deaminase-like pyridoxal phosphate-dependent protein</fullName>
    </submittedName>
</protein>
<dbReference type="Gene3D" id="3.20.20.10">
    <property type="entry name" value="Alanine racemase"/>
    <property type="match status" value="1"/>
</dbReference>
<name>A0A7W6NZ81_9SPHN</name>
<dbReference type="InterPro" id="IPR001608">
    <property type="entry name" value="Ala_racemase_N"/>
</dbReference>
<comment type="similarity">
    <text evidence="1">Belongs to the DSD1 family.</text>
</comment>
<dbReference type="RefSeq" id="WP_183999820.1">
    <property type="nucleotide sequence ID" value="NZ_JACIEH010000003.1"/>
</dbReference>
<dbReference type="AlphaFoldDB" id="A0A7W6NZ81"/>
<evidence type="ECO:0000256" key="2">
    <source>
        <dbReference type="ARBA" id="ARBA00023239"/>
    </source>
</evidence>
<dbReference type="Gene3D" id="2.40.37.20">
    <property type="entry name" value="D-serine dehydratase-like domain"/>
    <property type="match status" value="1"/>
</dbReference>
<organism evidence="4 5">
    <name type="scientific">Sphingomonas kyeonggiensis</name>
    <dbReference type="NCBI Taxonomy" id="1268553"/>
    <lineage>
        <taxon>Bacteria</taxon>
        <taxon>Pseudomonadati</taxon>
        <taxon>Pseudomonadota</taxon>
        <taxon>Alphaproteobacteria</taxon>
        <taxon>Sphingomonadales</taxon>
        <taxon>Sphingomonadaceae</taxon>
        <taxon>Sphingomonas</taxon>
    </lineage>
</organism>
<accession>A0A7W6NZ81</accession>
<dbReference type="PANTHER" id="PTHR28004">
    <property type="entry name" value="ZGC:162816-RELATED"/>
    <property type="match status" value="1"/>
</dbReference>
<evidence type="ECO:0000313" key="4">
    <source>
        <dbReference type="EMBL" id="MBB4100536.1"/>
    </source>
</evidence>
<dbReference type="Pfam" id="PF14031">
    <property type="entry name" value="D-ser_dehydrat"/>
    <property type="match status" value="1"/>
</dbReference>
<evidence type="ECO:0000259" key="3">
    <source>
        <dbReference type="SMART" id="SM01119"/>
    </source>
</evidence>
<dbReference type="SMART" id="SM01119">
    <property type="entry name" value="D-ser_dehydrat"/>
    <property type="match status" value="1"/>
</dbReference>
<dbReference type="InterPro" id="IPR042208">
    <property type="entry name" value="D-ser_dehydrat-like_sf"/>
</dbReference>
<dbReference type="InterPro" id="IPR026956">
    <property type="entry name" value="D-ser_dehydrat-like_dom"/>
</dbReference>
<dbReference type="EMBL" id="JACIEH010000003">
    <property type="protein sequence ID" value="MBB4100536.1"/>
    <property type="molecule type" value="Genomic_DNA"/>
</dbReference>
<dbReference type="PANTHER" id="PTHR28004:SF2">
    <property type="entry name" value="D-SERINE DEHYDRATASE"/>
    <property type="match status" value="1"/>
</dbReference>
<dbReference type="GO" id="GO:0036088">
    <property type="term" value="P:D-serine catabolic process"/>
    <property type="evidence" value="ECO:0007669"/>
    <property type="project" value="TreeGrafter"/>
</dbReference>
<dbReference type="InterPro" id="IPR029066">
    <property type="entry name" value="PLP-binding_barrel"/>
</dbReference>
<keyword evidence="2" id="KW-0456">Lyase</keyword>